<organism evidence="2 3">
    <name type="scientific">Phakopsora pachyrhizi</name>
    <name type="common">Asian soybean rust disease fungus</name>
    <dbReference type="NCBI Taxonomy" id="170000"/>
    <lineage>
        <taxon>Eukaryota</taxon>
        <taxon>Fungi</taxon>
        <taxon>Dikarya</taxon>
        <taxon>Basidiomycota</taxon>
        <taxon>Pucciniomycotina</taxon>
        <taxon>Pucciniomycetes</taxon>
        <taxon>Pucciniales</taxon>
        <taxon>Phakopsoraceae</taxon>
        <taxon>Phakopsora</taxon>
    </lineage>
</organism>
<name>A0AAV0BJJ3_PHAPC</name>
<feature type="compositionally biased region" description="Low complexity" evidence="1">
    <location>
        <begin position="107"/>
        <end position="151"/>
    </location>
</feature>
<dbReference type="Proteomes" id="UP001153365">
    <property type="component" value="Unassembled WGS sequence"/>
</dbReference>
<feature type="compositionally biased region" description="Low complexity" evidence="1">
    <location>
        <begin position="34"/>
        <end position="46"/>
    </location>
</feature>
<feature type="compositionally biased region" description="Polar residues" evidence="1">
    <location>
        <begin position="238"/>
        <end position="254"/>
    </location>
</feature>
<evidence type="ECO:0000256" key="1">
    <source>
        <dbReference type="SAM" id="MobiDB-lite"/>
    </source>
</evidence>
<feature type="region of interest" description="Disordered" evidence="1">
    <location>
        <begin position="221"/>
        <end position="267"/>
    </location>
</feature>
<dbReference type="EMBL" id="CALTRL010005810">
    <property type="protein sequence ID" value="CAH7686731.1"/>
    <property type="molecule type" value="Genomic_DNA"/>
</dbReference>
<feature type="region of interest" description="Disordered" evidence="1">
    <location>
        <begin position="1"/>
        <end position="57"/>
    </location>
</feature>
<dbReference type="AlphaFoldDB" id="A0AAV0BJJ3"/>
<proteinExistence type="predicted"/>
<evidence type="ECO:0000313" key="3">
    <source>
        <dbReference type="Proteomes" id="UP001153365"/>
    </source>
</evidence>
<feature type="region of interest" description="Disordered" evidence="1">
    <location>
        <begin position="99"/>
        <end position="153"/>
    </location>
</feature>
<reference evidence="2" key="1">
    <citation type="submission" date="2022-06" db="EMBL/GenBank/DDBJ databases">
        <authorList>
            <consortium name="SYNGENTA / RWTH Aachen University"/>
        </authorList>
    </citation>
    <scope>NUCLEOTIDE SEQUENCE</scope>
</reference>
<gene>
    <name evidence="2" type="ORF">PPACK8108_LOCUS21428</name>
</gene>
<accession>A0AAV0BJJ3</accession>
<sequence>MSTEATQVAPATQPANVTEPSAPPKVEQAPAPATSSTTDDITNSNTAGPAQKNKFDNVGKTVGSKVKTVFSTIHALGEQLRGNINAALDGAGDAIANRKHSTVTSRSANTSATESAPAANTTAPTNTTAPAPATSAEPSTVAPPVAAADAAQPKRTVTLVQRVTGNLRSNANRTIVSEIPLITIDRKEAVVTYHVLLRSMSLIYFLKDSFGNSISQRKQQASKRFSRRPAPVGEEATVTATPQDVPTVSSTTPAETVPPQDSAHVST</sequence>
<evidence type="ECO:0000313" key="2">
    <source>
        <dbReference type="EMBL" id="CAH7686731.1"/>
    </source>
</evidence>
<comment type="caution">
    <text evidence="2">The sequence shown here is derived from an EMBL/GenBank/DDBJ whole genome shotgun (WGS) entry which is preliminary data.</text>
</comment>
<keyword evidence="3" id="KW-1185">Reference proteome</keyword>
<protein>
    <submittedName>
        <fullName evidence="2">Uncharacterized protein</fullName>
    </submittedName>
</protein>
<feature type="compositionally biased region" description="Polar residues" evidence="1">
    <location>
        <begin position="1"/>
        <end position="19"/>
    </location>
</feature>